<dbReference type="Gene3D" id="3.30.565.10">
    <property type="entry name" value="Histidine kinase-like ATPase, C-terminal domain"/>
    <property type="match status" value="1"/>
</dbReference>
<name>D1AP85_SEBTE</name>
<proteinExistence type="predicted"/>
<keyword evidence="6" id="KW-1185">Reference proteome</keyword>
<dbReference type="GO" id="GO:0004673">
    <property type="term" value="F:protein histidine kinase activity"/>
    <property type="evidence" value="ECO:0007669"/>
    <property type="project" value="UniProtKB-EC"/>
</dbReference>
<dbReference type="eggNOG" id="COG0643">
    <property type="taxonomic scope" value="Bacteria"/>
</dbReference>
<dbReference type="Proteomes" id="UP000000845">
    <property type="component" value="Chromosome"/>
</dbReference>
<evidence type="ECO:0000313" key="5">
    <source>
        <dbReference type="EMBL" id="ACZ09919.1"/>
    </source>
</evidence>
<dbReference type="InterPro" id="IPR002545">
    <property type="entry name" value="CheW-lke_dom"/>
</dbReference>
<keyword evidence="5" id="KW-0808">Transferase</keyword>
<dbReference type="HOGENOM" id="CLU_567292_0_0_0"/>
<dbReference type="STRING" id="526218.Sterm_3077"/>
<dbReference type="EC" id="2.7.13.3" evidence="2"/>
<reference evidence="5 6" key="2">
    <citation type="journal article" date="2010" name="Stand. Genomic Sci.">
        <title>Complete genome sequence of Sebaldella termitidis type strain (NCTC 11300).</title>
        <authorList>
            <person name="Harmon-Smith M."/>
            <person name="Celia L."/>
            <person name="Chertkov O."/>
            <person name="Lapidus A."/>
            <person name="Copeland A."/>
            <person name="Glavina Del Rio T."/>
            <person name="Nolan M."/>
            <person name="Lucas S."/>
            <person name="Tice H."/>
            <person name="Cheng J.F."/>
            <person name="Han C."/>
            <person name="Detter J.C."/>
            <person name="Bruce D."/>
            <person name="Goodwin L."/>
            <person name="Pitluck S."/>
            <person name="Pati A."/>
            <person name="Liolios K."/>
            <person name="Ivanova N."/>
            <person name="Mavromatis K."/>
            <person name="Mikhailova N."/>
            <person name="Chen A."/>
            <person name="Palaniappan K."/>
            <person name="Land M."/>
            <person name="Hauser L."/>
            <person name="Chang Y.J."/>
            <person name="Jeffries C.D."/>
            <person name="Brettin T."/>
            <person name="Goker M."/>
            <person name="Beck B."/>
            <person name="Bristow J."/>
            <person name="Eisen J.A."/>
            <person name="Markowitz V."/>
            <person name="Hugenholtz P."/>
            <person name="Kyrpides N.C."/>
            <person name="Klenk H.P."/>
            <person name="Chen F."/>
        </authorList>
    </citation>
    <scope>NUCLEOTIDE SEQUENCE [LARGE SCALE GENOMIC DNA]</scope>
    <source>
        <strain evidence="6">ATCC 33386 / NCTC 11300</strain>
    </source>
</reference>
<protein>
    <recommendedName>
        <fullName evidence="2">histidine kinase</fullName>
        <ecNumber evidence="2">2.7.13.3</ecNumber>
    </recommendedName>
</protein>
<comment type="function">
    <text evidence="3">Involved in the transmission of sensory signals from the chemoreceptors to the flagellar motors. CheA is autophosphorylated; it can transfer its phosphate group to either CheB or CheY.</text>
</comment>
<evidence type="ECO:0000259" key="4">
    <source>
        <dbReference type="SMART" id="SM00260"/>
    </source>
</evidence>
<dbReference type="KEGG" id="str:Sterm_3077"/>
<dbReference type="Pfam" id="PF01584">
    <property type="entry name" value="CheW"/>
    <property type="match status" value="1"/>
</dbReference>
<dbReference type="AlphaFoldDB" id="D1AP85"/>
<organism evidence="5 6">
    <name type="scientific">Sebaldella termitidis (strain ATCC 33386 / NCTC 11300)</name>
    <dbReference type="NCBI Taxonomy" id="526218"/>
    <lineage>
        <taxon>Bacteria</taxon>
        <taxon>Fusobacteriati</taxon>
        <taxon>Fusobacteriota</taxon>
        <taxon>Fusobacteriia</taxon>
        <taxon>Fusobacteriales</taxon>
        <taxon>Leptotrichiaceae</taxon>
        <taxon>Sebaldella</taxon>
    </lineage>
</organism>
<dbReference type="GO" id="GO:0007165">
    <property type="term" value="P:signal transduction"/>
    <property type="evidence" value="ECO:0007669"/>
    <property type="project" value="InterPro"/>
</dbReference>
<evidence type="ECO:0000256" key="3">
    <source>
        <dbReference type="ARBA" id="ARBA00035100"/>
    </source>
</evidence>
<dbReference type="InterPro" id="IPR051315">
    <property type="entry name" value="Bact_Chemotaxis_CheA"/>
</dbReference>
<feature type="domain" description="CheW-like" evidence="4">
    <location>
        <begin position="337"/>
        <end position="473"/>
    </location>
</feature>
<sequence length="481" mass="56373">MENKESILDIYFRDSDDIDRYELLEREIEEQFMPGYKKYIFLEDSIFDNFEPEKINMKLSYGLFLNDTRRLEKILNKYKFVQKHNITYLDDSAEDNDYVELKISRLNSILAQSAGIISIQRGLEGFQKYIDYEKQDEYKDLVEKIGKYRESINKVILNSRVVNLKEEVKKIEKIIYDYAKIINKDIDFIVRGLKINFDRYIFYKIKDHIINVFVNSVIYGIESQDERLLYEKNKKGQLALTFKQEFGEIVIEMLDDGQGIDDMEIFQRAEKAGMVDINKKYTKEEILNLVFKPEMSLTNKKEENKERDLTLSNFYNTVEELGGQIKIESKKTQYTLITARIPLKFILTETLLIKAGNVNYAIPFSLVEKTIKTAKINFSHISDYTYYMFENEEYLVLQVPEKFKKENCGKSGYGIILNISGEKCIFLADYIGGLEEVVPQKINVDNKDYRAFLGASILKNGEIALVLDMKNISKNRDFLGN</sequence>
<evidence type="ECO:0000256" key="2">
    <source>
        <dbReference type="ARBA" id="ARBA00012438"/>
    </source>
</evidence>
<dbReference type="SMART" id="SM00260">
    <property type="entry name" value="CheW"/>
    <property type="match status" value="1"/>
</dbReference>
<dbReference type="PANTHER" id="PTHR43395">
    <property type="entry name" value="SENSOR HISTIDINE KINASE CHEA"/>
    <property type="match status" value="1"/>
</dbReference>
<accession>D1AP85</accession>
<gene>
    <name evidence="5" type="ordered locus">Sterm_3077</name>
</gene>
<dbReference type="GO" id="GO:0006935">
    <property type="term" value="P:chemotaxis"/>
    <property type="evidence" value="ECO:0007669"/>
    <property type="project" value="InterPro"/>
</dbReference>
<comment type="catalytic activity">
    <reaction evidence="1">
        <text>ATP + protein L-histidine = ADP + protein N-phospho-L-histidine.</text>
        <dbReference type="EC" id="2.7.13.3"/>
    </reaction>
</comment>
<reference evidence="6" key="1">
    <citation type="submission" date="2009-09" db="EMBL/GenBank/DDBJ databases">
        <title>The complete chromosome of Sebaldella termitidis ATCC 33386.</title>
        <authorList>
            <consortium name="US DOE Joint Genome Institute (JGI-PGF)"/>
            <person name="Lucas S."/>
            <person name="Copeland A."/>
            <person name="Lapidus A."/>
            <person name="Glavina del Rio T."/>
            <person name="Dalin E."/>
            <person name="Tice H."/>
            <person name="Bruce D."/>
            <person name="Goodwin L."/>
            <person name="Pitluck S."/>
            <person name="Kyrpides N."/>
            <person name="Mavromatis K."/>
            <person name="Ivanova N."/>
            <person name="Mikhailova N."/>
            <person name="Sims D."/>
            <person name="Meincke L."/>
            <person name="Brettin T."/>
            <person name="Detter J.C."/>
            <person name="Han C."/>
            <person name="Larimer F."/>
            <person name="Land M."/>
            <person name="Hauser L."/>
            <person name="Markowitz V."/>
            <person name="Cheng J.F."/>
            <person name="Hugenholtz P."/>
            <person name="Woyke T."/>
            <person name="Wu D."/>
            <person name="Eisen J.A."/>
        </authorList>
    </citation>
    <scope>NUCLEOTIDE SEQUENCE [LARGE SCALE GENOMIC DNA]</scope>
    <source>
        <strain evidence="6">ATCC 33386 / NCTC 11300</strain>
    </source>
</reference>
<dbReference type="PANTHER" id="PTHR43395:SF10">
    <property type="entry name" value="CHEMOTAXIS PROTEIN CHEA"/>
    <property type="match status" value="1"/>
</dbReference>
<dbReference type="EMBL" id="CP001739">
    <property type="protein sequence ID" value="ACZ09919.1"/>
    <property type="molecule type" value="Genomic_DNA"/>
</dbReference>
<dbReference type="Gene3D" id="2.30.30.40">
    <property type="entry name" value="SH3 Domains"/>
    <property type="match status" value="1"/>
</dbReference>
<dbReference type="RefSeq" id="WP_012862501.1">
    <property type="nucleotide sequence ID" value="NC_013517.1"/>
</dbReference>
<dbReference type="SUPFAM" id="SSF50341">
    <property type="entry name" value="CheW-like"/>
    <property type="match status" value="1"/>
</dbReference>
<dbReference type="InterPro" id="IPR036890">
    <property type="entry name" value="HATPase_C_sf"/>
</dbReference>
<keyword evidence="5" id="KW-0418">Kinase</keyword>
<dbReference type="SUPFAM" id="SSF55874">
    <property type="entry name" value="ATPase domain of HSP90 chaperone/DNA topoisomerase II/histidine kinase"/>
    <property type="match status" value="1"/>
</dbReference>
<evidence type="ECO:0000313" key="6">
    <source>
        <dbReference type="Proteomes" id="UP000000845"/>
    </source>
</evidence>
<evidence type="ECO:0000256" key="1">
    <source>
        <dbReference type="ARBA" id="ARBA00000085"/>
    </source>
</evidence>
<dbReference type="InterPro" id="IPR036061">
    <property type="entry name" value="CheW-like_dom_sf"/>
</dbReference>